<comment type="subcellular location">
    <subcellularLocation>
        <location evidence="10">Cytoplasm</location>
    </subcellularLocation>
</comment>
<evidence type="ECO:0000256" key="7">
    <source>
        <dbReference type="ARBA" id="ARBA00023027"/>
    </source>
</evidence>
<dbReference type="EMBL" id="JRQD01000003">
    <property type="protein sequence ID" value="KGM06985.1"/>
    <property type="molecule type" value="Genomic_DNA"/>
</dbReference>
<evidence type="ECO:0000256" key="4">
    <source>
        <dbReference type="ARBA" id="ARBA00022842"/>
    </source>
</evidence>
<keyword evidence="9 10" id="KW-0170">Cobalt</keyword>
<feature type="binding site" evidence="10">
    <location>
        <position position="292"/>
    </location>
    <ligand>
        <name>substrate</name>
    </ligand>
</feature>
<gene>
    <name evidence="10" type="primary">pdxA</name>
    <name evidence="11" type="ORF">LP43_1482</name>
</gene>
<feature type="binding site" evidence="10">
    <location>
        <position position="274"/>
    </location>
    <ligand>
        <name>substrate</name>
    </ligand>
</feature>
<dbReference type="PANTHER" id="PTHR30004">
    <property type="entry name" value="4-HYDROXYTHREONINE-4-PHOSPHATE DEHYDROGENASE"/>
    <property type="match status" value="1"/>
</dbReference>
<feature type="binding site" evidence="10">
    <location>
        <position position="283"/>
    </location>
    <ligand>
        <name>substrate</name>
    </ligand>
</feature>
<keyword evidence="6 10" id="KW-0560">Oxidoreductase</keyword>
<keyword evidence="7 10" id="KW-0520">NAD</keyword>
<accession>A0A0A0BGG6</accession>
<keyword evidence="1 10" id="KW-0963">Cytoplasm</keyword>
<comment type="caution">
    <text evidence="11">The sequence shown here is derived from an EMBL/GenBank/DDBJ whole genome shotgun (WGS) entry which is preliminary data.</text>
</comment>
<dbReference type="Proteomes" id="UP000029999">
    <property type="component" value="Unassembled WGS sequence"/>
</dbReference>
<evidence type="ECO:0000313" key="11">
    <source>
        <dbReference type="EMBL" id="KGM06985.1"/>
    </source>
</evidence>
<feature type="binding site" evidence="10">
    <location>
        <position position="137"/>
    </location>
    <ligand>
        <name>substrate</name>
    </ligand>
</feature>
<protein>
    <recommendedName>
        <fullName evidence="10">4-hydroxythreonine-4-phosphate dehydrogenase</fullName>
        <ecNumber evidence="10">1.1.1.262</ecNumber>
    </recommendedName>
    <alternativeName>
        <fullName evidence="10">4-(phosphohydroxy)-L-threonine dehydrogenase</fullName>
    </alternativeName>
</protein>
<dbReference type="EC" id="1.1.1.262" evidence="10"/>
<comment type="catalytic activity">
    <reaction evidence="10">
        <text>4-(phosphooxy)-L-threonine + NAD(+) = 3-amino-2-oxopropyl phosphate + CO2 + NADH</text>
        <dbReference type="Rhea" id="RHEA:32275"/>
        <dbReference type="ChEBI" id="CHEBI:16526"/>
        <dbReference type="ChEBI" id="CHEBI:57279"/>
        <dbReference type="ChEBI" id="CHEBI:57540"/>
        <dbReference type="ChEBI" id="CHEBI:57945"/>
        <dbReference type="ChEBI" id="CHEBI:58452"/>
        <dbReference type="EC" id="1.1.1.262"/>
    </reaction>
</comment>
<keyword evidence="2 10" id="KW-0479">Metal-binding</keyword>
<dbReference type="HAMAP" id="MF_00536">
    <property type="entry name" value="PdxA"/>
    <property type="match status" value="1"/>
</dbReference>
<dbReference type="PANTHER" id="PTHR30004:SF5">
    <property type="entry name" value="4-HYDROXYTHREONINE-4-PHOSPHATE DEHYDROGENASE"/>
    <property type="match status" value="1"/>
</dbReference>
<keyword evidence="5 10" id="KW-0521">NADP</keyword>
<evidence type="ECO:0000256" key="5">
    <source>
        <dbReference type="ARBA" id="ARBA00022857"/>
    </source>
</evidence>
<dbReference type="GO" id="GO:0050897">
    <property type="term" value="F:cobalt ion binding"/>
    <property type="evidence" value="ECO:0007669"/>
    <property type="project" value="UniProtKB-UniRule"/>
</dbReference>
<dbReference type="GO" id="GO:0005737">
    <property type="term" value="C:cytoplasm"/>
    <property type="evidence" value="ECO:0007669"/>
    <property type="project" value="UniProtKB-SubCell"/>
</dbReference>
<keyword evidence="4 10" id="KW-0460">Magnesium</keyword>
<comment type="function">
    <text evidence="10">Catalyzes the NAD(P)-dependent oxidation of 4-(phosphooxy)-L-threonine (HTP) into 2-amino-3-oxo-4-(phosphooxy)butyric acid which spontaneously decarboxylates to form 3-amino-2-oxopropyl phosphate (AHAP).</text>
</comment>
<dbReference type="RefSeq" id="WP_036313785.1">
    <property type="nucleotide sequence ID" value="NZ_JADFAB010000051.1"/>
</dbReference>
<proteinExistence type="inferred from homology"/>
<dbReference type="GO" id="GO:0000287">
    <property type="term" value="F:magnesium ion binding"/>
    <property type="evidence" value="ECO:0007669"/>
    <property type="project" value="UniProtKB-UniRule"/>
</dbReference>
<keyword evidence="8 10" id="KW-0664">Pyridoxine biosynthesis</keyword>
<dbReference type="GO" id="GO:0008615">
    <property type="term" value="P:pyridoxine biosynthetic process"/>
    <property type="evidence" value="ECO:0007669"/>
    <property type="project" value="UniProtKB-UniRule"/>
</dbReference>
<dbReference type="AlphaFoldDB" id="A0A0A0BGG6"/>
<keyword evidence="3 10" id="KW-0862">Zinc</keyword>
<comment type="pathway">
    <text evidence="10">Cofactor biosynthesis; pyridoxine 5'-phosphate biosynthesis; pyridoxine 5'-phosphate from D-erythrose 4-phosphate: step 4/5.</text>
</comment>
<dbReference type="InterPro" id="IPR005255">
    <property type="entry name" value="PdxA_fam"/>
</dbReference>
<dbReference type="GO" id="GO:0050570">
    <property type="term" value="F:4-hydroxythreonine-4-phosphate dehydrogenase activity"/>
    <property type="evidence" value="ECO:0007669"/>
    <property type="project" value="UniProtKB-UniRule"/>
</dbReference>
<evidence type="ECO:0000256" key="1">
    <source>
        <dbReference type="ARBA" id="ARBA00022490"/>
    </source>
</evidence>
<evidence type="ECO:0000313" key="12">
    <source>
        <dbReference type="Proteomes" id="UP000029999"/>
    </source>
</evidence>
<dbReference type="SUPFAM" id="SSF53659">
    <property type="entry name" value="Isocitrate/Isopropylmalate dehydrogenase-like"/>
    <property type="match status" value="1"/>
</dbReference>
<dbReference type="UniPathway" id="UPA00244">
    <property type="reaction ID" value="UER00312"/>
</dbReference>
<feature type="binding site" evidence="10">
    <location>
        <position position="266"/>
    </location>
    <ligand>
        <name>a divalent metal cation</name>
        <dbReference type="ChEBI" id="CHEBI:60240"/>
        <note>ligand shared between dimeric partners</note>
    </ligand>
</feature>
<comment type="cofactor">
    <cofactor evidence="10">
        <name>Zn(2+)</name>
        <dbReference type="ChEBI" id="CHEBI:29105"/>
    </cofactor>
    <cofactor evidence="10">
        <name>Mg(2+)</name>
        <dbReference type="ChEBI" id="CHEBI:18420"/>
    </cofactor>
    <cofactor evidence="10">
        <name>Co(2+)</name>
        <dbReference type="ChEBI" id="CHEBI:48828"/>
    </cofactor>
    <text evidence="10">Binds 1 divalent metal cation per subunit. Can use ions such as Zn(2+), Mg(2+) or Co(2+).</text>
</comment>
<dbReference type="Pfam" id="PF04166">
    <property type="entry name" value="PdxA"/>
    <property type="match status" value="1"/>
</dbReference>
<sequence>MTPIKRIALTAGEPAGIGPDLCIQIAQQQQQVQLVVIADPDLLRERAKQLNTQLRIIEVDLSQPPQLAEQGELFYLPVSLAEPVTAGQLNRANGLYVIQSLQKALDGCLNNTFSAVVTAPVHKGVINDAGVEFSGHTEFFAEGVGVDKVVMMLATEQLRVALATTHLPLRDVADAITQDSLNKVLSITLNSLRKQFGIEKPRIAVCGLNPHAGEGGHLGKEEITVIQPVIDAMQSDDATITGAWPADTIFNQDKLRDYDAVLAMFHDQGLPVLKHHGFGKAVNITLGLPFIRTSVDHGTALDLAATGAAKATSLQAAIDMAITMANSQHLS</sequence>
<organism evidence="11 12">
    <name type="scientific">Methylophaga thiooxydans</name>
    <dbReference type="NCBI Taxonomy" id="392484"/>
    <lineage>
        <taxon>Bacteria</taxon>
        <taxon>Pseudomonadati</taxon>
        <taxon>Pseudomonadota</taxon>
        <taxon>Gammaproteobacteria</taxon>
        <taxon>Thiotrichales</taxon>
        <taxon>Piscirickettsiaceae</taxon>
        <taxon>Methylophaga</taxon>
    </lineage>
</organism>
<evidence type="ECO:0000256" key="2">
    <source>
        <dbReference type="ARBA" id="ARBA00022723"/>
    </source>
</evidence>
<feature type="binding site" evidence="10">
    <location>
        <position position="166"/>
    </location>
    <ligand>
        <name>a divalent metal cation</name>
        <dbReference type="ChEBI" id="CHEBI:60240"/>
        <note>ligand shared between dimeric partners</note>
    </ligand>
</feature>
<evidence type="ECO:0000256" key="6">
    <source>
        <dbReference type="ARBA" id="ARBA00023002"/>
    </source>
</evidence>
<dbReference type="STRING" id="392484.LP43_1482"/>
<comment type="subunit">
    <text evidence="10">Homodimer.</text>
</comment>
<feature type="binding site" evidence="10">
    <location>
        <position position="136"/>
    </location>
    <ligand>
        <name>substrate</name>
    </ligand>
</feature>
<evidence type="ECO:0000256" key="10">
    <source>
        <dbReference type="HAMAP-Rule" id="MF_00536"/>
    </source>
</evidence>
<comment type="similarity">
    <text evidence="10">Belongs to the PdxA family.</text>
</comment>
<dbReference type="Gene3D" id="3.40.718.10">
    <property type="entry name" value="Isopropylmalate Dehydrogenase"/>
    <property type="match status" value="1"/>
</dbReference>
<evidence type="ECO:0000256" key="9">
    <source>
        <dbReference type="ARBA" id="ARBA00023285"/>
    </source>
</evidence>
<dbReference type="GO" id="GO:0008270">
    <property type="term" value="F:zinc ion binding"/>
    <property type="evidence" value="ECO:0007669"/>
    <property type="project" value="UniProtKB-UniRule"/>
</dbReference>
<dbReference type="GO" id="GO:0051287">
    <property type="term" value="F:NAD binding"/>
    <property type="evidence" value="ECO:0007669"/>
    <property type="project" value="InterPro"/>
</dbReference>
<evidence type="ECO:0000256" key="3">
    <source>
        <dbReference type="ARBA" id="ARBA00022833"/>
    </source>
</evidence>
<dbReference type="InterPro" id="IPR037510">
    <property type="entry name" value="PdxA"/>
</dbReference>
<feature type="binding site" evidence="10">
    <location>
        <position position="211"/>
    </location>
    <ligand>
        <name>a divalent metal cation</name>
        <dbReference type="ChEBI" id="CHEBI:60240"/>
        <note>ligand shared between dimeric partners</note>
    </ligand>
</feature>
<reference evidence="11 12" key="1">
    <citation type="submission" date="2014-09" db="EMBL/GenBank/DDBJ databases">
        <authorList>
            <person name="Grob C."/>
            <person name="Taubert M."/>
            <person name="Howat A.M."/>
            <person name="Burns O.J."/>
            <person name="Dixon J.L."/>
            <person name="Chen Y."/>
            <person name="Murrell J.C."/>
        </authorList>
    </citation>
    <scope>NUCLEOTIDE SEQUENCE [LARGE SCALE GENOMIC DNA]</scope>
    <source>
        <strain evidence="11">L4</strain>
    </source>
</reference>
<dbReference type="NCBIfam" id="TIGR00557">
    <property type="entry name" value="pdxA"/>
    <property type="match status" value="1"/>
</dbReference>
<comment type="miscellaneous">
    <text evidence="10">The active site is located at the dimer interface.</text>
</comment>
<name>A0A0A0BGG6_9GAMM</name>
<dbReference type="GO" id="GO:0042823">
    <property type="term" value="P:pyridoxal phosphate biosynthetic process"/>
    <property type="evidence" value="ECO:0007669"/>
    <property type="project" value="UniProtKB-UniRule"/>
</dbReference>
<evidence type="ECO:0000256" key="8">
    <source>
        <dbReference type="ARBA" id="ARBA00023096"/>
    </source>
</evidence>